<dbReference type="EMBL" id="SPNV01000008">
    <property type="protein sequence ID" value="KAF5866473.1"/>
    <property type="molecule type" value="Genomic_DNA"/>
</dbReference>
<dbReference type="Proteomes" id="UP000541154">
    <property type="component" value="Unassembled WGS sequence"/>
</dbReference>
<gene>
    <name evidence="5" type="ORF">ETB97_012026</name>
</gene>
<dbReference type="GO" id="GO:0000166">
    <property type="term" value="F:nucleotide binding"/>
    <property type="evidence" value="ECO:0007669"/>
    <property type="project" value="UniProtKB-KW"/>
</dbReference>
<dbReference type="SMART" id="SM00829">
    <property type="entry name" value="PKS_ER"/>
    <property type="match status" value="1"/>
</dbReference>
<name>A0A8H6AH94_PETAA</name>
<evidence type="ECO:0000256" key="2">
    <source>
        <dbReference type="ARBA" id="ARBA00022741"/>
    </source>
</evidence>
<dbReference type="SUPFAM" id="SSF50129">
    <property type="entry name" value="GroES-like"/>
    <property type="match status" value="1"/>
</dbReference>
<dbReference type="PANTHER" id="PTHR45348">
    <property type="entry name" value="HYPOTHETICAL OXIDOREDUCTASE (EUROFUNG)"/>
    <property type="match status" value="1"/>
</dbReference>
<protein>
    <recommendedName>
        <fullName evidence="4">Enoyl reductase (ER) domain-containing protein</fullName>
    </recommendedName>
</protein>
<reference evidence="5 6" key="1">
    <citation type="submission" date="2019-04" db="EMBL/GenBank/DDBJ databases">
        <title>Aspergillus burnettii sp. nov., novel species from soil in southeast Queensland.</title>
        <authorList>
            <person name="Gilchrist C.L.M."/>
            <person name="Pitt J.I."/>
            <person name="Lange L."/>
            <person name="Lacey H.J."/>
            <person name="Vuong D."/>
            <person name="Midgley D.J."/>
            <person name="Greenfield P."/>
            <person name="Bradbury M."/>
            <person name="Lacey E."/>
            <person name="Busk P.K."/>
            <person name="Pilgaard B."/>
            <person name="Chooi Y.H."/>
            <person name="Piggott A.M."/>
        </authorList>
    </citation>
    <scope>NUCLEOTIDE SEQUENCE [LARGE SCALE GENOMIC DNA]</scope>
    <source>
        <strain evidence="5 6">FRR 5400</strain>
    </source>
</reference>
<feature type="domain" description="Enoyl reductase (ER)" evidence="4">
    <location>
        <begin position="21"/>
        <end position="264"/>
    </location>
</feature>
<evidence type="ECO:0000313" key="6">
    <source>
        <dbReference type="Proteomes" id="UP000541154"/>
    </source>
</evidence>
<dbReference type="SUPFAM" id="SSF51735">
    <property type="entry name" value="NAD(P)-binding Rossmann-fold domains"/>
    <property type="match status" value="1"/>
</dbReference>
<dbReference type="Pfam" id="PF00107">
    <property type="entry name" value="ADH_zinc_N"/>
    <property type="match status" value="1"/>
</dbReference>
<keyword evidence="3" id="KW-0560">Oxidoreductase</keyword>
<keyword evidence="2" id="KW-0547">Nucleotide-binding</keyword>
<organism evidence="5 6">
    <name type="scientific">Petromyces alliaceus</name>
    <name type="common">Aspergillus alliaceus</name>
    <dbReference type="NCBI Taxonomy" id="209559"/>
    <lineage>
        <taxon>Eukaryota</taxon>
        <taxon>Fungi</taxon>
        <taxon>Dikarya</taxon>
        <taxon>Ascomycota</taxon>
        <taxon>Pezizomycotina</taxon>
        <taxon>Eurotiomycetes</taxon>
        <taxon>Eurotiomycetidae</taxon>
        <taxon>Eurotiales</taxon>
        <taxon>Aspergillaceae</taxon>
        <taxon>Aspergillus</taxon>
        <taxon>Aspergillus subgen. Circumdati</taxon>
    </lineage>
</organism>
<dbReference type="InterPro" id="IPR020843">
    <property type="entry name" value="ER"/>
</dbReference>
<evidence type="ECO:0000256" key="1">
    <source>
        <dbReference type="ARBA" id="ARBA00008072"/>
    </source>
</evidence>
<dbReference type="AlphaFoldDB" id="A0A8H6AH94"/>
<evidence type="ECO:0000259" key="4">
    <source>
        <dbReference type="SMART" id="SM00829"/>
    </source>
</evidence>
<proteinExistence type="inferred from homology"/>
<dbReference type="Gene3D" id="3.90.180.10">
    <property type="entry name" value="Medium-chain alcohol dehydrogenases, catalytic domain"/>
    <property type="match status" value="1"/>
</dbReference>
<evidence type="ECO:0000256" key="3">
    <source>
        <dbReference type="ARBA" id="ARBA00023002"/>
    </source>
</evidence>
<comment type="similarity">
    <text evidence="1">Belongs to the zinc-containing alcohol dehydrogenase family.</text>
</comment>
<comment type="caution">
    <text evidence="5">The sequence shown here is derived from an EMBL/GenBank/DDBJ whole genome shotgun (WGS) entry which is preliminary data.</text>
</comment>
<accession>A0A8H6AH94</accession>
<dbReference type="PANTHER" id="PTHR45348:SF7">
    <property type="entry name" value="ZINC BINDING OXIDOREDUCTASE, PUTATIVE-RELATED"/>
    <property type="match status" value="1"/>
</dbReference>
<dbReference type="InterPro" id="IPR047122">
    <property type="entry name" value="Trans-enoyl_RdTase-like"/>
</dbReference>
<sequence length="339" mass="36471">MGCSRTHRASRYSLQKDIKTAKMKNAALYADENGELCPTKGELLIEVLFSGANHFDITMVQLLGCRSQVLGNDFYGQGSDVTDTAFRPGDIVACYTIANSGRSIRYGSHQTYISIPPTGIFKAQEHLPHADAAALTTIITPGTTDGVVVIWGGATAVGIAAIQLARNSSTKSIIVTASPERHEFLKDMGATRYNKERVVQDITAAVHEAASGPVLGFDAAGTPDSAKHLSDALADKEDVSLASVYAWAGGRYEAFIGGRHYDVIFQPPGAPAPIVMPASPVEAAKMWDRLMWVVKHYRKESIIPATYVFQSTGQEALEEVKKFASTGRFGTIALKHPLA</sequence>
<dbReference type="Gene3D" id="3.40.50.720">
    <property type="entry name" value="NAD(P)-binding Rossmann-like Domain"/>
    <property type="match status" value="1"/>
</dbReference>
<keyword evidence="6" id="KW-1185">Reference proteome</keyword>
<evidence type="ECO:0000313" key="5">
    <source>
        <dbReference type="EMBL" id="KAF5866473.1"/>
    </source>
</evidence>
<dbReference type="GO" id="GO:0016651">
    <property type="term" value="F:oxidoreductase activity, acting on NAD(P)H"/>
    <property type="evidence" value="ECO:0007669"/>
    <property type="project" value="InterPro"/>
</dbReference>
<dbReference type="InterPro" id="IPR011032">
    <property type="entry name" value="GroES-like_sf"/>
</dbReference>
<dbReference type="InterPro" id="IPR013149">
    <property type="entry name" value="ADH-like_C"/>
</dbReference>
<dbReference type="InterPro" id="IPR036291">
    <property type="entry name" value="NAD(P)-bd_dom_sf"/>
</dbReference>